<dbReference type="Proteomes" id="UP001596166">
    <property type="component" value="Unassembled WGS sequence"/>
</dbReference>
<organism evidence="3 4">
    <name type="scientific">Azospirillum himalayense</name>
    <dbReference type="NCBI Taxonomy" id="654847"/>
    <lineage>
        <taxon>Bacteria</taxon>
        <taxon>Pseudomonadati</taxon>
        <taxon>Pseudomonadota</taxon>
        <taxon>Alphaproteobacteria</taxon>
        <taxon>Rhodospirillales</taxon>
        <taxon>Azospirillaceae</taxon>
        <taxon>Azospirillum</taxon>
    </lineage>
</organism>
<dbReference type="RefSeq" id="WP_376994920.1">
    <property type="nucleotide sequence ID" value="NZ_JBHSLC010000011.1"/>
</dbReference>
<accession>A0ABW0G3S1</accession>
<feature type="compositionally biased region" description="Low complexity" evidence="2">
    <location>
        <begin position="179"/>
        <end position="205"/>
    </location>
</feature>
<feature type="compositionally biased region" description="Low complexity" evidence="2">
    <location>
        <begin position="217"/>
        <end position="226"/>
    </location>
</feature>
<evidence type="ECO:0000256" key="2">
    <source>
        <dbReference type="SAM" id="MobiDB-lite"/>
    </source>
</evidence>
<feature type="region of interest" description="Disordered" evidence="2">
    <location>
        <begin position="179"/>
        <end position="238"/>
    </location>
</feature>
<proteinExistence type="predicted"/>
<keyword evidence="4" id="KW-1185">Reference proteome</keyword>
<protein>
    <recommendedName>
        <fullName evidence="5">Periplasmic protein TonB</fullName>
    </recommendedName>
</protein>
<evidence type="ECO:0000256" key="1">
    <source>
        <dbReference type="SAM" id="Coils"/>
    </source>
</evidence>
<sequence>MKYKSALFWGGLIAAAGFVLFETSYEVQELEEKLGSLNRKIMVEQEAIQVLKAEWSFLNDPTRLENLSREHLALQPTEARQFVAMTIVPMRPSPTVAPEEAPLPPMVRNQTPGKAPNVATASTGDSVVGGGAIVQGSVQGGVQGGPQGGVIIPASASPIKPAPIKPSAIVPASAKVPPLPSAAKAAPAPVVTTKPTEVATKPPVTSRTLAPPPAARPQPQQAGFQAAPPPAAPAQHDSIGLLVARLGANR</sequence>
<feature type="coiled-coil region" evidence="1">
    <location>
        <begin position="27"/>
        <end position="54"/>
    </location>
</feature>
<evidence type="ECO:0008006" key="5">
    <source>
        <dbReference type="Google" id="ProtNLM"/>
    </source>
</evidence>
<keyword evidence="1" id="KW-0175">Coiled coil</keyword>
<reference evidence="4" key="1">
    <citation type="journal article" date="2019" name="Int. J. Syst. Evol. Microbiol.">
        <title>The Global Catalogue of Microorganisms (GCM) 10K type strain sequencing project: providing services to taxonomists for standard genome sequencing and annotation.</title>
        <authorList>
            <consortium name="The Broad Institute Genomics Platform"/>
            <consortium name="The Broad Institute Genome Sequencing Center for Infectious Disease"/>
            <person name="Wu L."/>
            <person name="Ma J."/>
        </authorList>
    </citation>
    <scope>NUCLEOTIDE SEQUENCE [LARGE SCALE GENOMIC DNA]</scope>
    <source>
        <strain evidence="4">CCUG 58760</strain>
    </source>
</reference>
<comment type="caution">
    <text evidence="3">The sequence shown here is derived from an EMBL/GenBank/DDBJ whole genome shotgun (WGS) entry which is preliminary data.</text>
</comment>
<gene>
    <name evidence="3" type="ORF">ACFPMG_09600</name>
</gene>
<evidence type="ECO:0000313" key="4">
    <source>
        <dbReference type="Proteomes" id="UP001596166"/>
    </source>
</evidence>
<evidence type="ECO:0000313" key="3">
    <source>
        <dbReference type="EMBL" id="MFC5355261.1"/>
    </source>
</evidence>
<dbReference type="EMBL" id="JBHSLC010000011">
    <property type="protein sequence ID" value="MFC5355261.1"/>
    <property type="molecule type" value="Genomic_DNA"/>
</dbReference>
<name>A0ABW0G3S1_9PROT</name>